<evidence type="ECO:0000256" key="3">
    <source>
        <dbReference type="SAM" id="SignalP"/>
    </source>
</evidence>
<feature type="chain" id="PRO_5013284836" evidence="3">
    <location>
        <begin position="25"/>
        <end position="390"/>
    </location>
</feature>
<organism evidence="5 6">
    <name type="scientific">Luteimonas chenhongjianii</name>
    <dbReference type="NCBI Taxonomy" id="2006110"/>
    <lineage>
        <taxon>Bacteria</taxon>
        <taxon>Pseudomonadati</taxon>
        <taxon>Pseudomonadota</taxon>
        <taxon>Gammaproteobacteria</taxon>
        <taxon>Lysobacterales</taxon>
        <taxon>Lysobacteraceae</taxon>
        <taxon>Luteimonas</taxon>
    </lineage>
</organism>
<evidence type="ECO:0000313" key="6">
    <source>
        <dbReference type="Proteomes" id="UP000218968"/>
    </source>
</evidence>
<dbReference type="AlphaFoldDB" id="A0A290XEH5"/>
<name>A0A290XEH5_9GAMM</name>
<proteinExistence type="inferred from homology"/>
<dbReference type="Proteomes" id="UP000218968">
    <property type="component" value="Chromosome"/>
</dbReference>
<feature type="signal peptide" evidence="3">
    <location>
        <begin position="1"/>
        <end position="24"/>
    </location>
</feature>
<evidence type="ECO:0000256" key="2">
    <source>
        <dbReference type="ARBA" id="ARBA00022801"/>
    </source>
</evidence>
<dbReference type="InterPro" id="IPR029132">
    <property type="entry name" value="CBAH/NAAA_C"/>
</dbReference>
<dbReference type="RefSeq" id="WP_096298043.1">
    <property type="nucleotide sequence ID" value="NZ_CP023406.1"/>
</dbReference>
<dbReference type="InterPro" id="IPR052193">
    <property type="entry name" value="Peptidase_C59"/>
</dbReference>
<reference evidence="6" key="1">
    <citation type="submission" date="2017-09" db="EMBL/GenBank/DDBJ databases">
        <title>Luteimonas liuhanmingii sp.nov., isolated from the intestinal contents of Tibetan Plateau Pika in Yushu, Qinghai Province, China.</title>
        <authorList>
            <person name="Gui Z."/>
        </authorList>
    </citation>
    <scope>NUCLEOTIDE SEQUENCE [LARGE SCALE GENOMIC DNA]</scope>
    <source>
        <strain evidence="6">100111</strain>
    </source>
</reference>
<dbReference type="Pfam" id="PF02275">
    <property type="entry name" value="CBAH"/>
    <property type="match status" value="1"/>
</dbReference>
<keyword evidence="3" id="KW-0732">Signal</keyword>
<evidence type="ECO:0000256" key="1">
    <source>
        <dbReference type="ARBA" id="ARBA00006625"/>
    </source>
</evidence>
<dbReference type="KEGG" id="lum:CNR27_08850"/>
<dbReference type="EMBL" id="CP023406">
    <property type="protein sequence ID" value="ATD67530.1"/>
    <property type="molecule type" value="Genomic_DNA"/>
</dbReference>
<dbReference type="GO" id="GO:0016787">
    <property type="term" value="F:hydrolase activity"/>
    <property type="evidence" value="ECO:0007669"/>
    <property type="project" value="UniProtKB-KW"/>
</dbReference>
<protein>
    <submittedName>
        <fullName evidence="5">Linear amide C-N hydrolase</fullName>
    </submittedName>
</protein>
<feature type="domain" description="Choloylglycine hydrolase/NAAA C-terminal" evidence="4">
    <location>
        <begin position="25"/>
        <end position="303"/>
    </location>
</feature>
<gene>
    <name evidence="5" type="ORF">CNR27_08850</name>
</gene>
<comment type="similarity">
    <text evidence="1">Belongs to the peptidase C59 family.</text>
</comment>
<dbReference type="InterPro" id="IPR029055">
    <property type="entry name" value="Ntn_hydrolases_N"/>
</dbReference>
<dbReference type="OrthoDB" id="9794717at2"/>
<accession>A0A290XEH5</accession>
<keyword evidence="2 5" id="KW-0378">Hydrolase</keyword>
<dbReference type="PANTHER" id="PTHR35527:SF2">
    <property type="entry name" value="HYDROLASE"/>
    <property type="match status" value="1"/>
</dbReference>
<evidence type="ECO:0000259" key="4">
    <source>
        <dbReference type="Pfam" id="PF02275"/>
    </source>
</evidence>
<dbReference type="Gene3D" id="3.60.60.10">
    <property type="entry name" value="Penicillin V Acylase, Chain A"/>
    <property type="match status" value="1"/>
</dbReference>
<dbReference type="PANTHER" id="PTHR35527">
    <property type="entry name" value="CHOLOYLGLYCINE HYDROLASE"/>
    <property type="match status" value="1"/>
</dbReference>
<evidence type="ECO:0000313" key="5">
    <source>
        <dbReference type="EMBL" id="ATD67530.1"/>
    </source>
</evidence>
<keyword evidence="6" id="KW-1185">Reference proteome</keyword>
<sequence>MKWQHMLYAPLGAITLLGPMPADACTALLYTDANNHTYAGRTVELGGEMPYQLSYVPAGRRYTSSPDQHRPLEYTSRYGMLVVTLPFRAPTPNAPLGPADQKVLEGMNDQGLTFSLLAYASAKGPRDTVAKTQEVLSALDLGSWALGQFTTVAEVKAALERQPVILAPLARLGGGQPPVHFIAHDRSGASIVIEYADGKQNVYDNGVGVMTNGPSFPWHLTNLGNYSFLDNVDKPETTFGTFVAKQPDAGSATSGLPSSDTSVGRFVRAAYYSKFAHKANTPDEAVLTLAHVMNNFDRPKDITIDLRGTGAEGGGTSGGNSGASTEYTSVTVLGDLDRTRLYVRDYGALNYTGFDLARLGAAGQARTVALADVEKWGLDGTDALLQASAP</sequence>
<dbReference type="SUPFAM" id="SSF56235">
    <property type="entry name" value="N-terminal nucleophile aminohydrolases (Ntn hydrolases)"/>
    <property type="match status" value="1"/>
</dbReference>